<feature type="compositionally biased region" description="Polar residues" evidence="6">
    <location>
        <begin position="60"/>
        <end position="71"/>
    </location>
</feature>
<dbReference type="PANTHER" id="PTHR47540:SF6">
    <property type="entry name" value="ZN(II)2CYS6 TRANSCRIPTION FACTOR (EUROFUNG)"/>
    <property type="match status" value="1"/>
</dbReference>
<dbReference type="AlphaFoldDB" id="A0A9W9LEV4"/>
<keyword evidence="9" id="KW-1185">Reference proteome</keyword>
<keyword evidence="4" id="KW-0804">Transcription</keyword>
<comment type="caution">
    <text evidence="8">The sequence shown here is derived from an EMBL/GenBank/DDBJ whole genome shotgun (WGS) entry which is preliminary data.</text>
</comment>
<protein>
    <submittedName>
        <fullName evidence="8">Fungal-specific transcription factor domain-containing protein</fullName>
    </submittedName>
</protein>
<evidence type="ECO:0000313" key="8">
    <source>
        <dbReference type="EMBL" id="KAJ5152064.1"/>
    </source>
</evidence>
<evidence type="ECO:0000256" key="2">
    <source>
        <dbReference type="ARBA" id="ARBA00023015"/>
    </source>
</evidence>
<keyword evidence="5" id="KW-0539">Nucleus</keyword>
<dbReference type="InterPro" id="IPR051711">
    <property type="entry name" value="Stress_Response_Reg"/>
</dbReference>
<dbReference type="PANTHER" id="PTHR47540">
    <property type="entry name" value="THIAMINE REPRESSIBLE GENES REGULATORY PROTEIN THI5"/>
    <property type="match status" value="1"/>
</dbReference>
<dbReference type="GO" id="GO:0008270">
    <property type="term" value="F:zinc ion binding"/>
    <property type="evidence" value="ECO:0007669"/>
    <property type="project" value="InterPro"/>
</dbReference>
<accession>A0A9W9LEV4</accession>
<feature type="region of interest" description="Disordered" evidence="6">
    <location>
        <begin position="1"/>
        <end position="36"/>
    </location>
</feature>
<evidence type="ECO:0000313" key="9">
    <source>
        <dbReference type="Proteomes" id="UP001146351"/>
    </source>
</evidence>
<proteinExistence type="predicted"/>
<gene>
    <name evidence="8" type="ORF">N7492_010359</name>
</gene>
<feature type="compositionally biased region" description="Basic and acidic residues" evidence="6">
    <location>
        <begin position="74"/>
        <end position="87"/>
    </location>
</feature>
<dbReference type="GO" id="GO:0006351">
    <property type="term" value="P:DNA-templated transcription"/>
    <property type="evidence" value="ECO:0007669"/>
    <property type="project" value="InterPro"/>
</dbReference>
<dbReference type="EMBL" id="JAPQKO010000008">
    <property type="protein sequence ID" value="KAJ5152064.1"/>
    <property type="molecule type" value="Genomic_DNA"/>
</dbReference>
<reference evidence="8" key="2">
    <citation type="journal article" date="2023" name="IMA Fungus">
        <title>Comparative genomic study of the Penicillium genus elucidates a diverse pangenome and 15 lateral gene transfer events.</title>
        <authorList>
            <person name="Petersen C."/>
            <person name="Sorensen T."/>
            <person name="Nielsen M.R."/>
            <person name="Sondergaard T.E."/>
            <person name="Sorensen J.L."/>
            <person name="Fitzpatrick D.A."/>
            <person name="Frisvad J.C."/>
            <person name="Nielsen K.L."/>
        </authorList>
    </citation>
    <scope>NUCLEOTIDE SEQUENCE</scope>
    <source>
        <strain evidence="8">IBT 21917</strain>
    </source>
</reference>
<dbReference type="Pfam" id="PF04082">
    <property type="entry name" value="Fungal_trans"/>
    <property type="match status" value="1"/>
</dbReference>
<name>A0A9W9LEV4_9EURO</name>
<evidence type="ECO:0000256" key="6">
    <source>
        <dbReference type="SAM" id="MobiDB-lite"/>
    </source>
</evidence>
<dbReference type="InterPro" id="IPR007219">
    <property type="entry name" value="XnlR_reg_dom"/>
</dbReference>
<evidence type="ECO:0000256" key="3">
    <source>
        <dbReference type="ARBA" id="ARBA00023125"/>
    </source>
</evidence>
<dbReference type="Proteomes" id="UP001146351">
    <property type="component" value="Unassembled WGS sequence"/>
</dbReference>
<dbReference type="GO" id="GO:0043565">
    <property type="term" value="F:sequence-specific DNA binding"/>
    <property type="evidence" value="ECO:0007669"/>
    <property type="project" value="TreeGrafter"/>
</dbReference>
<reference evidence="8" key="1">
    <citation type="submission" date="2022-11" db="EMBL/GenBank/DDBJ databases">
        <authorList>
            <person name="Petersen C."/>
        </authorList>
    </citation>
    <scope>NUCLEOTIDE SEQUENCE</scope>
    <source>
        <strain evidence="8">IBT 21917</strain>
    </source>
</reference>
<evidence type="ECO:0000256" key="1">
    <source>
        <dbReference type="ARBA" id="ARBA00004123"/>
    </source>
</evidence>
<evidence type="ECO:0000256" key="4">
    <source>
        <dbReference type="ARBA" id="ARBA00023163"/>
    </source>
</evidence>
<organism evidence="8 9">
    <name type="scientific">Penicillium capsulatum</name>
    <dbReference type="NCBI Taxonomy" id="69766"/>
    <lineage>
        <taxon>Eukaryota</taxon>
        <taxon>Fungi</taxon>
        <taxon>Dikarya</taxon>
        <taxon>Ascomycota</taxon>
        <taxon>Pezizomycotina</taxon>
        <taxon>Eurotiomycetes</taxon>
        <taxon>Eurotiomycetidae</taxon>
        <taxon>Eurotiales</taxon>
        <taxon>Aspergillaceae</taxon>
        <taxon>Penicillium</taxon>
    </lineage>
</organism>
<dbReference type="GO" id="GO:0045944">
    <property type="term" value="P:positive regulation of transcription by RNA polymerase II"/>
    <property type="evidence" value="ECO:0007669"/>
    <property type="project" value="TreeGrafter"/>
</dbReference>
<dbReference type="GO" id="GO:0005634">
    <property type="term" value="C:nucleus"/>
    <property type="evidence" value="ECO:0007669"/>
    <property type="project" value="UniProtKB-SubCell"/>
</dbReference>
<evidence type="ECO:0000256" key="5">
    <source>
        <dbReference type="ARBA" id="ARBA00023242"/>
    </source>
</evidence>
<comment type="subcellular location">
    <subcellularLocation>
        <location evidence="1">Nucleus</location>
    </subcellularLocation>
</comment>
<keyword evidence="3" id="KW-0238">DNA-binding</keyword>
<dbReference type="SMART" id="SM00906">
    <property type="entry name" value="Fungal_trans"/>
    <property type="match status" value="1"/>
</dbReference>
<dbReference type="OrthoDB" id="3990906at2759"/>
<keyword evidence="2" id="KW-0805">Transcription regulation</keyword>
<evidence type="ECO:0000259" key="7">
    <source>
        <dbReference type="SMART" id="SM00906"/>
    </source>
</evidence>
<feature type="domain" description="Xylanolytic transcriptional activator regulatory" evidence="7">
    <location>
        <begin position="272"/>
        <end position="346"/>
    </location>
</feature>
<sequence>MRKRSNALERSPVHDVAELAMPRSAGTHTETAKSGYLEQLIQDSQELHGKQVDITHETQHPATESSRNASLPPNDDHESISQDKITDEGPWFQSSDSSALPIYISEAACTAFATRLCQCLRGSDVRPSKLLRGRYMDELKLSSLASMNVQWPSLASAKLLVRSALGHVNEAFHVVLRKETMDVLHRVYQKRDFGNQSLKCKYFALFAMGQAYFTHPDPPAGSTTPETVPGSTYFVQAMNLLHIIPERPTMVHIESLLLLALFCQFLNRFHSSYLLVGNALRLSLSVGLNYNVPANQNLGPMEREHRVRVWWTIYVLDRFWGCKSGFPVQIHDDDLHVDLPSPIAPANHSEQFGDSVYQTVTIELARITGNITREIYNRKKSTESFLQREQKLLIQMQKWVQNLPEKIRLHPDRPNSKYALHLHLQFSYCVILAIRPVLLNLLICHSKSNPVQSREEVTPILATLSEACIHAARFSFKICSEEWTTGFIAVYGYAFSAYLFSSALVLTISSLLPLGHPNDLASVDTAMEMLRVLSASDNLAAKDLYEHLQHVRQCLHDRCSGTPMYECVNNLVDPLHESNQSGPIPLQSRLYLPTNEDPTGYASFNHSFPVEAPSPDLTTEMTLDNPLMADFLMQSAVEVGSLSIPEIPNDFDMEFLWPGDTLCT</sequence>
<feature type="region of interest" description="Disordered" evidence="6">
    <location>
        <begin position="58"/>
        <end position="89"/>
    </location>
</feature>
<dbReference type="CDD" id="cd12148">
    <property type="entry name" value="fungal_TF_MHR"/>
    <property type="match status" value="1"/>
</dbReference>